<sequence>MDIAPLIILAIGLSMDSLIIALTSGAIIKNHEVVNVLKIAGMLAFIQMNLTIFGWLIGSTFVRYIDKYDHWIAFAILLFLGIRVIVSAIKEEESTPFNPLNFKVMLSLAIATSIDATAVGLSLSLVNIDILKPAIIIGIVTLLISSLGIIFGSKVGKRYNLRINILGGIILILIAFSILAEHTVLTGHTALHDLFTITKSC</sequence>
<dbReference type="PANTHER" id="PTHR35529:SF1">
    <property type="entry name" value="MANGANESE EFFLUX PUMP MNTP-RELATED"/>
    <property type="match status" value="1"/>
</dbReference>
<evidence type="ECO:0000256" key="4">
    <source>
        <dbReference type="ARBA" id="ARBA00022989"/>
    </source>
</evidence>
<evidence type="ECO:0000256" key="1">
    <source>
        <dbReference type="ARBA" id="ARBA00022448"/>
    </source>
</evidence>
<comment type="caution">
    <text evidence="9">The sequence shown here is derived from an EMBL/GenBank/DDBJ whole genome shotgun (WGS) entry which is preliminary data.</text>
</comment>
<keyword evidence="5 8" id="KW-0406">Ion transport</keyword>
<feature type="transmembrane region" description="Helical" evidence="8">
    <location>
        <begin position="101"/>
        <end position="124"/>
    </location>
</feature>
<evidence type="ECO:0000256" key="2">
    <source>
        <dbReference type="ARBA" id="ARBA00022475"/>
    </source>
</evidence>
<keyword evidence="10" id="KW-1185">Reference proteome</keyword>
<protein>
    <recommendedName>
        <fullName evidence="8">Putative manganese efflux pump MntP</fullName>
    </recommendedName>
</protein>
<organism evidence="9 10">
    <name type="scientific">Dysgonomonas hofstadii</name>
    <dbReference type="NCBI Taxonomy" id="637886"/>
    <lineage>
        <taxon>Bacteria</taxon>
        <taxon>Pseudomonadati</taxon>
        <taxon>Bacteroidota</taxon>
        <taxon>Bacteroidia</taxon>
        <taxon>Bacteroidales</taxon>
        <taxon>Dysgonomonadaceae</taxon>
        <taxon>Dysgonomonas</taxon>
    </lineage>
</organism>
<keyword evidence="2 8" id="KW-1003">Cell membrane</keyword>
<name>A0A840CPQ1_9BACT</name>
<comment type="subcellular location">
    <subcellularLocation>
        <location evidence="8">Cell membrane</location>
        <topology evidence="8">Multi-pass membrane protein</topology>
    </subcellularLocation>
</comment>
<evidence type="ECO:0000256" key="5">
    <source>
        <dbReference type="ARBA" id="ARBA00023065"/>
    </source>
</evidence>
<dbReference type="InterPro" id="IPR022929">
    <property type="entry name" value="Put_MntP"/>
</dbReference>
<dbReference type="Pfam" id="PF02659">
    <property type="entry name" value="Mntp"/>
    <property type="match status" value="1"/>
</dbReference>
<dbReference type="EMBL" id="JACIEP010000013">
    <property type="protein sequence ID" value="MBB4037386.1"/>
    <property type="molecule type" value="Genomic_DNA"/>
</dbReference>
<feature type="transmembrane region" description="Helical" evidence="8">
    <location>
        <begin position="163"/>
        <end position="180"/>
    </location>
</feature>
<gene>
    <name evidence="8" type="primary">mntP</name>
    <name evidence="9" type="ORF">GGR21_003303</name>
</gene>
<dbReference type="InterPro" id="IPR003810">
    <property type="entry name" value="Mntp/YtaF"/>
</dbReference>
<dbReference type="HAMAP" id="MF_01521">
    <property type="entry name" value="MntP_pump"/>
    <property type="match status" value="1"/>
</dbReference>
<accession>A0A840CPQ1</accession>
<comment type="similarity">
    <text evidence="8">Belongs to the MntP (TC 9.B.29) family.</text>
</comment>
<feature type="transmembrane region" description="Helical" evidence="8">
    <location>
        <begin position="40"/>
        <end position="65"/>
    </location>
</feature>
<feature type="transmembrane region" description="Helical" evidence="8">
    <location>
        <begin position="130"/>
        <end position="151"/>
    </location>
</feature>
<evidence type="ECO:0000313" key="10">
    <source>
        <dbReference type="Proteomes" id="UP000555103"/>
    </source>
</evidence>
<dbReference type="GO" id="GO:0005384">
    <property type="term" value="F:manganese ion transmembrane transporter activity"/>
    <property type="evidence" value="ECO:0007669"/>
    <property type="project" value="UniProtKB-UniRule"/>
</dbReference>
<dbReference type="PANTHER" id="PTHR35529">
    <property type="entry name" value="MANGANESE EFFLUX PUMP MNTP-RELATED"/>
    <property type="match status" value="1"/>
</dbReference>
<evidence type="ECO:0000256" key="3">
    <source>
        <dbReference type="ARBA" id="ARBA00022692"/>
    </source>
</evidence>
<evidence type="ECO:0000256" key="7">
    <source>
        <dbReference type="ARBA" id="ARBA00023211"/>
    </source>
</evidence>
<reference evidence="9 10" key="1">
    <citation type="submission" date="2020-08" db="EMBL/GenBank/DDBJ databases">
        <title>Genomic Encyclopedia of Type Strains, Phase IV (KMG-IV): sequencing the most valuable type-strain genomes for metagenomic binning, comparative biology and taxonomic classification.</title>
        <authorList>
            <person name="Goeker M."/>
        </authorList>
    </citation>
    <scope>NUCLEOTIDE SEQUENCE [LARGE SCALE GENOMIC DNA]</scope>
    <source>
        <strain evidence="9 10">DSM 104969</strain>
    </source>
</reference>
<keyword evidence="7 8" id="KW-0464">Manganese</keyword>
<keyword evidence="3 8" id="KW-0812">Transmembrane</keyword>
<keyword evidence="1 8" id="KW-0813">Transport</keyword>
<feature type="transmembrane region" description="Helical" evidence="8">
    <location>
        <begin position="71"/>
        <end position="89"/>
    </location>
</feature>
<comment type="function">
    <text evidence="8">Probably functions as a manganese efflux pump.</text>
</comment>
<evidence type="ECO:0000256" key="8">
    <source>
        <dbReference type="HAMAP-Rule" id="MF_01521"/>
    </source>
</evidence>
<dbReference type="AlphaFoldDB" id="A0A840CPQ1"/>
<evidence type="ECO:0000313" key="9">
    <source>
        <dbReference type="EMBL" id="MBB4037386.1"/>
    </source>
</evidence>
<feature type="transmembrane region" description="Helical" evidence="8">
    <location>
        <begin position="6"/>
        <end position="28"/>
    </location>
</feature>
<keyword evidence="6 8" id="KW-0472">Membrane</keyword>
<evidence type="ECO:0000256" key="6">
    <source>
        <dbReference type="ARBA" id="ARBA00023136"/>
    </source>
</evidence>
<dbReference type="Proteomes" id="UP000555103">
    <property type="component" value="Unassembled WGS sequence"/>
</dbReference>
<dbReference type="RefSeq" id="WP_221233022.1">
    <property type="nucleotide sequence ID" value="NZ_JACIEP010000013.1"/>
</dbReference>
<dbReference type="GO" id="GO:0005886">
    <property type="term" value="C:plasma membrane"/>
    <property type="evidence" value="ECO:0007669"/>
    <property type="project" value="UniProtKB-SubCell"/>
</dbReference>
<proteinExistence type="inferred from homology"/>
<keyword evidence="4 8" id="KW-1133">Transmembrane helix</keyword>